<sequence length="460" mass="51819">MAAADPIWMMLDRFVFRRDPAESSIEDRSYSFSASHIAGSTPFTVAFRVLSPPEISRLYLKWPPLLDPMNGSSCDLVAAHDNLLLISLTSSPGTVNTYKSPVYPQEHFICRASTSPSQPSLMLHKIPMCTEPLVVRGNKDKVITTQRSFHPHTVGILCRGDEEFAVAQLSLSRPNLVAGMQADLCVLRSSVHNCDHKWEVEQQLPIQCKFSESSDLIYWKTDTVIPFKTALYWVDFCSGGMLFCDVFQERPAISYLQLPICNRNPGYEVRPFHDMHRSVCITKGGQELNFIDVVREDGKHVGPMSPDTGFTINRYALMTSSCGTLTWKKFVVKSSELDSLETSPSQALTFPLVSMDNPNMVHFLLSKKMADGIDNVSVVTVDMKAKEMVSSHPYIKGNEDLLGKDADMVRRKSHLLQPFISSRLPKFFNRSRPSASSEKHITQQEWKVTKFMASLFLSEF</sequence>
<reference evidence="2" key="2">
    <citation type="submission" date="2018-03" db="EMBL/GenBank/DDBJ databases">
        <title>The Triticum urartu genome reveals the dynamic nature of wheat genome evolution.</title>
        <authorList>
            <person name="Ling H."/>
            <person name="Ma B."/>
            <person name="Shi X."/>
            <person name="Liu H."/>
            <person name="Dong L."/>
            <person name="Sun H."/>
            <person name="Cao Y."/>
            <person name="Gao Q."/>
            <person name="Zheng S."/>
            <person name="Li Y."/>
            <person name="Yu Y."/>
            <person name="Du H."/>
            <person name="Qi M."/>
            <person name="Li Y."/>
            <person name="Yu H."/>
            <person name="Cui Y."/>
            <person name="Wang N."/>
            <person name="Chen C."/>
            <person name="Wu H."/>
            <person name="Zhao Y."/>
            <person name="Zhang J."/>
            <person name="Li Y."/>
            <person name="Zhou W."/>
            <person name="Zhang B."/>
            <person name="Hu W."/>
            <person name="Eijk M."/>
            <person name="Tang J."/>
            <person name="Witsenboer H."/>
            <person name="Zhao S."/>
            <person name="Li Z."/>
            <person name="Zhang A."/>
            <person name="Wang D."/>
            <person name="Liang C."/>
        </authorList>
    </citation>
    <scope>NUCLEOTIDE SEQUENCE [LARGE SCALE GENOMIC DNA]</scope>
    <source>
        <strain evidence="2">cv. G1812</strain>
    </source>
</reference>
<reference evidence="2" key="3">
    <citation type="submission" date="2022-06" db="UniProtKB">
        <authorList>
            <consortium name="EnsemblPlants"/>
        </authorList>
    </citation>
    <scope>IDENTIFICATION</scope>
</reference>
<dbReference type="PANTHER" id="PTHR33074">
    <property type="entry name" value="EXPRESSED PROTEIN-RELATED"/>
    <property type="match status" value="1"/>
</dbReference>
<name>A0A8R7UXX5_TRIUA</name>
<dbReference type="Gramene" id="TuG1812G0600003151.01.T03">
    <property type="protein sequence ID" value="TuG1812G0600003151.01.T03"/>
    <property type="gene ID" value="TuG1812G0600003151.01"/>
</dbReference>
<gene>
    <name evidence="2" type="primary">LOC125514433</name>
</gene>
<dbReference type="Proteomes" id="UP000015106">
    <property type="component" value="Chromosome 6"/>
</dbReference>
<feature type="domain" description="DUF1618" evidence="1">
    <location>
        <begin position="233"/>
        <end position="362"/>
    </location>
</feature>
<evidence type="ECO:0000313" key="3">
    <source>
        <dbReference type="Proteomes" id="UP000015106"/>
    </source>
</evidence>
<evidence type="ECO:0000259" key="1">
    <source>
        <dbReference type="Pfam" id="PF07762"/>
    </source>
</evidence>
<dbReference type="Pfam" id="PF07762">
    <property type="entry name" value="DUF1618"/>
    <property type="match status" value="1"/>
</dbReference>
<dbReference type="AlphaFoldDB" id="A0A8R7UXX5"/>
<dbReference type="InterPro" id="IPR011676">
    <property type="entry name" value="DUF1618"/>
</dbReference>
<accession>A0A8R7UXX5</accession>
<protein>
    <recommendedName>
        <fullName evidence="1">DUF1618 domain-containing protein</fullName>
    </recommendedName>
</protein>
<organism evidence="2 3">
    <name type="scientific">Triticum urartu</name>
    <name type="common">Red wild einkorn</name>
    <name type="synonym">Crithodium urartu</name>
    <dbReference type="NCBI Taxonomy" id="4572"/>
    <lineage>
        <taxon>Eukaryota</taxon>
        <taxon>Viridiplantae</taxon>
        <taxon>Streptophyta</taxon>
        <taxon>Embryophyta</taxon>
        <taxon>Tracheophyta</taxon>
        <taxon>Spermatophyta</taxon>
        <taxon>Magnoliopsida</taxon>
        <taxon>Liliopsida</taxon>
        <taxon>Poales</taxon>
        <taxon>Poaceae</taxon>
        <taxon>BOP clade</taxon>
        <taxon>Pooideae</taxon>
        <taxon>Triticodae</taxon>
        <taxon>Triticeae</taxon>
        <taxon>Triticinae</taxon>
        <taxon>Triticum</taxon>
    </lineage>
</organism>
<keyword evidence="3" id="KW-1185">Reference proteome</keyword>
<proteinExistence type="predicted"/>
<dbReference type="EnsemblPlants" id="TuG1812G0600003151.01.T03">
    <property type="protein sequence ID" value="TuG1812G0600003151.01.T03"/>
    <property type="gene ID" value="TuG1812G0600003151.01"/>
</dbReference>
<dbReference type="PANTHER" id="PTHR33074:SF97">
    <property type="entry name" value="DUF1618 DOMAIN-CONTAINING PROTEIN"/>
    <property type="match status" value="1"/>
</dbReference>
<evidence type="ECO:0000313" key="2">
    <source>
        <dbReference type="EnsemblPlants" id="TuG1812G0600003151.01.T03"/>
    </source>
</evidence>
<reference evidence="3" key="1">
    <citation type="journal article" date="2013" name="Nature">
        <title>Draft genome of the wheat A-genome progenitor Triticum urartu.</title>
        <authorList>
            <person name="Ling H.Q."/>
            <person name="Zhao S."/>
            <person name="Liu D."/>
            <person name="Wang J."/>
            <person name="Sun H."/>
            <person name="Zhang C."/>
            <person name="Fan H."/>
            <person name="Li D."/>
            <person name="Dong L."/>
            <person name="Tao Y."/>
            <person name="Gao C."/>
            <person name="Wu H."/>
            <person name="Li Y."/>
            <person name="Cui Y."/>
            <person name="Guo X."/>
            <person name="Zheng S."/>
            <person name="Wang B."/>
            <person name="Yu K."/>
            <person name="Liang Q."/>
            <person name="Yang W."/>
            <person name="Lou X."/>
            <person name="Chen J."/>
            <person name="Feng M."/>
            <person name="Jian J."/>
            <person name="Zhang X."/>
            <person name="Luo G."/>
            <person name="Jiang Y."/>
            <person name="Liu J."/>
            <person name="Wang Z."/>
            <person name="Sha Y."/>
            <person name="Zhang B."/>
            <person name="Wu H."/>
            <person name="Tang D."/>
            <person name="Shen Q."/>
            <person name="Xue P."/>
            <person name="Zou S."/>
            <person name="Wang X."/>
            <person name="Liu X."/>
            <person name="Wang F."/>
            <person name="Yang Y."/>
            <person name="An X."/>
            <person name="Dong Z."/>
            <person name="Zhang K."/>
            <person name="Zhang X."/>
            <person name="Luo M.C."/>
            <person name="Dvorak J."/>
            <person name="Tong Y."/>
            <person name="Wang J."/>
            <person name="Yang H."/>
            <person name="Li Z."/>
            <person name="Wang D."/>
            <person name="Zhang A."/>
            <person name="Wang J."/>
        </authorList>
    </citation>
    <scope>NUCLEOTIDE SEQUENCE</scope>
    <source>
        <strain evidence="3">cv. G1812</strain>
    </source>
</reference>